<dbReference type="EMBL" id="WISP01000144">
    <property type="protein sequence ID" value="MQW05853.1"/>
    <property type="molecule type" value="Genomic_DNA"/>
</dbReference>
<dbReference type="InterPro" id="IPR018392">
    <property type="entry name" value="LysM"/>
</dbReference>
<proteinExistence type="predicted"/>
<feature type="domain" description="LysM" evidence="2">
    <location>
        <begin position="57"/>
        <end position="104"/>
    </location>
</feature>
<keyword evidence="1" id="KW-1133">Transmembrane helix</keyword>
<keyword evidence="1" id="KW-0812">Transmembrane</keyword>
<feature type="transmembrane region" description="Helical" evidence="1">
    <location>
        <begin position="863"/>
        <end position="883"/>
    </location>
</feature>
<protein>
    <submittedName>
        <fullName evidence="3">LysM peptidoglycan-binding domain-containing protein</fullName>
    </submittedName>
</protein>
<name>A0A6A7ZSB5_RHIML</name>
<dbReference type="AlphaFoldDB" id="A0A6A7ZSB5"/>
<evidence type="ECO:0000256" key="1">
    <source>
        <dbReference type="SAM" id="Phobius"/>
    </source>
</evidence>
<comment type="caution">
    <text evidence="3">The sequence shown here is derived from an EMBL/GenBank/DDBJ whole genome shotgun (WGS) entry which is preliminary data.</text>
</comment>
<dbReference type="SUPFAM" id="SSF54106">
    <property type="entry name" value="LysM domain"/>
    <property type="match status" value="1"/>
</dbReference>
<keyword evidence="1" id="KW-0472">Membrane</keyword>
<evidence type="ECO:0000259" key="2">
    <source>
        <dbReference type="PROSITE" id="PS51782"/>
    </source>
</evidence>
<accession>A0A6A7ZSB5</accession>
<dbReference type="PROSITE" id="PS51782">
    <property type="entry name" value="LYSM"/>
    <property type="match status" value="1"/>
</dbReference>
<organism evidence="3">
    <name type="scientific">Rhizobium meliloti</name>
    <name type="common">Ensifer meliloti</name>
    <name type="synonym">Sinorhizobium meliloti</name>
    <dbReference type="NCBI Taxonomy" id="382"/>
    <lineage>
        <taxon>Bacteria</taxon>
        <taxon>Pseudomonadati</taxon>
        <taxon>Pseudomonadota</taxon>
        <taxon>Alphaproteobacteria</taxon>
        <taxon>Hyphomicrobiales</taxon>
        <taxon>Rhizobiaceae</taxon>
        <taxon>Sinorhizobium/Ensifer group</taxon>
        <taxon>Sinorhizobium</taxon>
    </lineage>
</organism>
<reference evidence="3" key="1">
    <citation type="journal article" date="2013" name="Genome Biol.">
        <title>Comparative genomics of the core and accessory genomes of 48 Sinorhizobium strains comprising five genospecies.</title>
        <authorList>
            <person name="Sugawara M."/>
            <person name="Epstein B."/>
            <person name="Badgley B.D."/>
            <person name="Unno T."/>
            <person name="Xu L."/>
            <person name="Reese J."/>
            <person name="Gyaneshwar P."/>
            <person name="Denny R."/>
            <person name="Mudge J."/>
            <person name="Bharti A.K."/>
            <person name="Farmer A.D."/>
            <person name="May G.D."/>
            <person name="Woodward J.E."/>
            <person name="Medigue C."/>
            <person name="Vallenet D."/>
            <person name="Lajus A."/>
            <person name="Rouy Z."/>
            <person name="Martinez-Vaz B."/>
            <person name="Tiffin P."/>
            <person name="Young N.D."/>
            <person name="Sadowsky M.J."/>
        </authorList>
    </citation>
    <scope>NUCLEOTIDE SEQUENCE</scope>
    <source>
        <strain evidence="3">M30</strain>
    </source>
</reference>
<dbReference type="RefSeq" id="WP_028010582.1">
    <property type="nucleotide sequence ID" value="NZ_RPMX01000021.1"/>
</dbReference>
<sequence>MSYRIDIDGRNRYNAAGDRATAMSEEQRRFFIEQINAAVRERAEAGGPNAIDALKERAIVVEKGDSLWEIAKENHVSLDDLLATNRIKLTGQAASIDPNEVMIVPLSSPEIVARGPVNGQGVPEGEVAFISDLYERGNKLAYADDPSKIDYSAEGKSMQRDIGSYLDSLPASDRQSAALRLACSDWADAGPAGTAVKAAIEERGLKTDEESVLADEIYERGNQVQYSDDPQVDYQAQTGEIAEDVKRFVERLPEAQRVETLQRLYDRDWQDAAPAQSAIENTAKALNITLRHSTHAGVEVEGRARSIIDGANDASAPGEAFRAVSSAYGSATPEVRRVLLRSEDAKSLIDKAANWASKPLADYQPDRSVSDQGDAATTMMNLERLTAGTAPELAVELVSAAMPTIEAANVRKQEKIGGDLIGMNGQANLMGIIDRIAGSPGADQLVQRFAALGGYHPNVMPMAISNGSRLDYPIAVAAESAGAAPNFVVQNIAPNVQQYASGMVNQDVIAYSAHMQELQWLVSNHGKTMTAEQLTKAIEDYKTEKGAQWAATEQRLEGNIAASAEKLLLQLTALGNLPPELGSQQQAVNDEIGKILSDEKTAMAVEIAMKKNPALLDSPAVLNLMGYQARLTDRGRKLAEEATTQIIRHKVLPSFTELQSGDPTAIGKAKASLEALKDSKLEHMLGIPKADMDRAIDVVGKSLPEPGETVEQSRAKMARLNEDLNDLKSSSGVRSFANTTGPGQMLRMVGLAATGASLANSAAAAQNNPTLRNNLKVVIDAAGLGQRAVEILGGMDQLDAESAAVKHFGSSSRPAVKFLGAISGGFDAWMAVDYFKAGDPLMGGLSAAAAGGTIMAALGTGTMFGPAGLVIVGGAVIGQMIVADTRDSNKYMNDTSMRFLTRSGVDEGTARVLVDQSGDGHSPVPILTRYAELKGYQLDQPSDRQRFVDWLKAIPEDKLEALRDNLHHTLDAFGGNAMKLAATAVSDEAYTDPERLNAGYVSGEVYLPSTAQKIKDGNAAPSSAAQIDIVLVELGITVPTA</sequence>
<dbReference type="InterPro" id="IPR036779">
    <property type="entry name" value="LysM_dom_sf"/>
</dbReference>
<dbReference type="CDD" id="cd00118">
    <property type="entry name" value="LysM"/>
    <property type="match status" value="1"/>
</dbReference>
<dbReference type="Gene3D" id="3.10.350.10">
    <property type="entry name" value="LysM domain"/>
    <property type="match status" value="1"/>
</dbReference>
<dbReference type="Pfam" id="PF01476">
    <property type="entry name" value="LysM"/>
    <property type="match status" value="1"/>
</dbReference>
<gene>
    <name evidence="3" type="ORF">GHK45_19495</name>
</gene>
<dbReference type="SMART" id="SM00257">
    <property type="entry name" value="LysM"/>
    <property type="match status" value="1"/>
</dbReference>
<evidence type="ECO:0000313" key="3">
    <source>
        <dbReference type="EMBL" id="MQW05853.1"/>
    </source>
</evidence>